<dbReference type="EMBL" id="JBBNAE010000006">
    <property type="protein sequence ID" value="KAK9117105.1"/>
    <property type="molecule type" value="Genomic_DNA"/>
</dbReference>
<evidence type="ECO:0000313" key="1">
    <source>
        <dbReference type="EMBL" id="KAK9117105.1"/>
    </source>
</evidence>
<keyword evidence="2" id="KW-1185">Reference proteome</keyword>
<sequence>MKSLRLEQHLRNKLLLGVNLIIPMWPSNVCCVVIDDFPKDDLKSYLTKNQKTRPAFEAIIQLALDLARGSKPDDFESCYVYSNGICLWEIYCCVDLSFSEVTSAVLQSVIGLPAASLKVVFSSPGFEGLERQVCTRMM</sequence>
<gene>
    <name evidence="1" type="ORF">Sjap_016052</name>
</gene>
<dbReference type="AlphaFoldDB" id="A0AAP0IL50"/>
<evidence type="ECO:0000313" key="2">
    <source>
        <dbReference type="Proteomes" id="UP001417504"/>
    </source>
</evidence>
<proteinExistence type="predicted"/>
<reference evidence="1 2" key="1">
    <citation type="submission" date="2024-01" db="EMBL/GenBank/DDBJ databases">
        <title>Genome assemblies of Stephania.</title>
        <authorList>
            <person name="Yang L."/>
        </authorList>
    </citation>
    <scope>NUCLEOTIDE SEQUENCE [LARGE SCALE GENOMIC DNA]</scope>
    <source>
        <strain evidence="1">QJT</strain>
        <tissue evidence="1">Leaf</tissue>
    </source>
</reference>
<organism evidence="1 2">
    <name type="scientific">Stephania japonica</name>
    <dbReference type="NCBI Taxonomy" id="461633"/>
    <lineage>
        <taxon>Eukaryota</taxon>
        <taxon>Viridiplantae</taxon>
        <taxon>Streptophyta</taxon>
        <taxon>Embryophyta</taxon>
        <taxon>Tracheophyta</taxon>
        <taxon>Spermatophyta</taxon>
        <taxon>Magnoliopsida</taxon>
        <taxon>Ranunculales</taxon>
        <taxon>Menispermaceae</taxon>
        <taxon>Menispermoideae</taxon>
        <taxon>Cissampelideae</taxon>
        <taxon>Stephania</taxon>
    </lineage>
</organism>
<name>A0AAP0IL50_9MAGN</name>
<accession>A0AAP0IL50</accession>
<comment type="caution">
    <text evidence="1">The sequence shown here is derived from an EMBL/GenBank/DDBJ whole genome shotgun (WGS) entry which is preliminary data.</text>
</comment>
<dbReference type="Proteomes" id="UP001417504">
    <property type="component" value="Unassembled WGS sequence"/>
</dbReference>
<protein>
    <submittedName>
        <fullName evidence="1">Uncharacterized protein</fullName>
    </submittedName>
</protein>